<reference evidence="1" key="1">
    <citation type="submission" date="2021-04" db="EMBL/GenBank/DDBJ databases">
        <title>Dactylosporangium aurantiacum NRRL B-8018 full assembly.</title>
        <authorList>
            <person name="Hartkoorn R.C."/>
            <person name="Beaudoing E."/>
            <person name="Hot D."/>
        </authorList>
    </citation>
    <scope>NUCLEOTIDE SEQUENCE</scope>
    <source>
        <strain evidence="1">NRRL B-8018</strain>
    </source>
</reference>
<gene>
    <name evidence="1" type="ORF">Daura_24665</name>
</gene>
<dbReference type="RefSeq" id="WP_033367327.1">
    <property type="nucleotide sequence ID" value="NZ_CP073767.1"/>
</dbReference>
<dbReference type="NCBIfam" id="TIGR03544">
    <property type="entry name" value="DivI1A_domain"/>
    <property type="match status" value="1"/>
</dbReference>
<accession>A0A9Q9ITD4</accession>
<dbReference type="KEGG" id="daur:Daura_24665"/>
<sequence>MDSFVFSVVLRGYDPRAVDALLASASAALTGADRAARADAAAALRRASLRVVLRGFDRAQVDAAIEDLAGRLERA</sequence>
<evidence type="ECO:0000313" key="2">
    <source>
        <dbReference type="Proteomes" id="UP001058003"/>
    </source>
</evidence>
<dbReference type="EMBL" id="CP073767">
    <property type="protein sequence ID" value="UWZ59070.1"/>
    <property type="molecule type" value="Genomic_DNA"/>
</dbReference>
<dbReference type="Proteomes" id="UP001058003">
    <property type="component" value="Chromosome"/>
</dbReference>
<protein>
    <submittedName>
        <fullName evidence="1">DivIVA domain-containing protein</fullName>
    </submittedName>
</protein>
<dbReference type="AlphaFoldDB" id="A0A9Q9ITD4"/>
<dbReference type="InterPro" id="IPR019933">
    <property type="entry name" value="DivIVA_domain"/>
</dbReference>
<name>A0A9Q9ITD4_9ACTN</name>
<proteinExistence type="predicted"/>
<evidence type="ECO:0000313" key="1">
    <source>
        <dbReference type="EMBL" id="UWZ59070.1"/>
    </source>
</evidence>
<organism evidence="1 2">
    <name type="scientific">Dactylosporangium aurantiacum</name>
    <dbReference type="NCBI Taxonomy" id="35754"/>
    <lineage>
        <taxon>Bacteria</taxon>
        <taxon>Bacillati</taxon>
        <taxon>Actinomycetota</taxon>
        <taxon>Actinomycetes</taxon>
        <taxon>Micromonosporales</taxon>
        <taxon>Micromonosporaceae</taxon>
        <taxon>Dactylosporangium</taxon>
    </lineage>
</organism>
<keyword evidence="2" id="KW-1185">Reference proteome</keyword>